<dbReference type="GO" id="GO:0000226">
    <property type="term" value="P:microtubule cytoskeleton organization"/>
    <property type="evidence" value="ECO:0007669"/>
    <property type="project" value="TreeGrafter"/>
</dbReference>
<dbReference type="Pfam" id="PF00078">
    <property type="entry name" value="RVT_1"/>
    <property type="match status" value="1"/>
</dbReference>
<evidence type="ECO:0000259" key="4">
    <source>
        <dbReference type="PROSITE" id="PS50878"/>
    </source>
</evidence>
<feature type="compositionally biased region" description="Basic and acidic residues" evidence="3">
    <location>
        <begin position="446"/>
        <end position="466"/>
    </location>
</feature>
<dbReference type="GO" id="GO:0005881">
    <property type="term" value="C:cytoplasmic microtubule"/>
    <property type="evidence" value="ECO:0007669"/>
    <property type="project" value="TreeGrafter"/>
</dbReference>
<organism evidence="5 6">
    <name type="scientific">Hirundo rustica rustica</name>
    <dbReference type="NCBI Taxonomy" id="333673"/>
    <lineage>
        <taxon>Eukaryota</taxon>
        <taxon>Metazoa</taxon>
        <taxon>Chordata</taxon>
        <taxon>Craniata</taxon>
        <taxon>Vertebrata</taxon>
        <taxon>Euteleostomi</taxon>
        <taxon>Archelosauria</taxon>
        <taxon>Archosauria</taxon>
        <taxon>Dinosauria</taxon>
        <taxon>Saurischia</taxon>
        <taxon>Theropoda</taxon>
        <taxon>Coelurosauria</taxon>
        <taxon>Aves</taxon>
        <taxon>Neognathae</taxon>
        <taxon>Neoaves</taxon>
        <taxon>Telluraves</taxon>
        <taxon>Australaves</taxon>
        <taxon>Passeriformes</taxon>
        <taxon>Sylvioidea</taxon>
        <taxon>Hirundinidae</taxon>
        <taxon>Hirundo</taxon>
    </lineage>
</organism>
<feature type="region of interest" description="Disordered" evidence="3">
    <location>
        <begin position="626"/>
        <end position="725"/>
    </location>
</feature>
<evidence type="ECO:0000256" key="1">
    <source>
        <dbReference type="ARBA" id="ARBA00010879"/>
    </source>
</evidence>
<proteinExistence type="inferred from homology"/>
<evidence type="ECO:0000256" key="2">
    <source>
        <dbReference type="ARBA" id="ARBA00012180"/>
    </source>
</evidence>
<dbReference type="SMART" id="SM01349">
    <property type="entry name" value="TOG"/>
    <property type="match status" value="2"/>
</dbReference>
<name>A0A3M0K485_HIRRU</name>
<comment type="similarity">
    <text evidence="1">Belongs to the beta type-B retroviral polymerase family. HERV class-II K(HML-2) pol subfamily.</text>
</comment>
<feature type="compositionally biased region" description="Basic and acidic residues" evidence="3">
    <location>
        <begin position="240"/>
        <end position="253"/>
    </location>
</feature>
<feature type="compositionally biased region" description="Basic residues" evidence="3">
    <location>
        <begin position="656"/>
        <end position="669"/>
    </location>
</feature>
<reference evidence="5 6" key="1">
    <citation type="submission" date="2018-07" db="EMBL/GenBank/DDBJ databases">
        <title>A high quality draft genome assembly of the barn swallow (H. rustica rustica).</title>
        <authorList>
            <person name="Formenti G."/>
            <person name="Chiara M."/>
            <person name="Poveda L."/>
            <person name="Francoijs K.-J."/>
            <person name="Bonisoli-Alquati A."/>
            <person name="Canova L."/>
            <person name="Gianfranceschi L."/>
            <person name="Horner D.S."/>
            <person name="Saino N."/>
        </authorList>
    </citation>
    <scope>NUCLEOTIDE SEQUENCE [LARGE SCALE GENOMIC DNA]</scope>
    <source>
        <strain evidence="5">Chelidonia</strain>
        <tissue evidence="5">Blood</tissue>
    </source>
</reference>
<comment type="caution">
    <text evidence="5">The sequence shown here is derived from an EMBL/GenBank/DDBJ whole genome shotgun (WGS) entry which is preliminary data.</text>
</comment>
<dbReference type="InterPro" id="IPR043502">
    <property type="entry name" value="DNA/RNA_pol_sf"/>
</dbReference>
<feature type="region of interest" description="Disordered" evidence="3">
    <location>
        <begin position="512"/>
        <end position="580"/>
    </location>
</feature>
<protein>
    <recommendedName>
        <fullName evidence="2">ribonuclease H</fullName>
        <ecNumber evidence="2">3.1.26.4</ecNumber>
    </recommendedName>
</protein>
<dbReference type="GO" id="GO:0008017">
    <property type="term" value="F:microtubule binding"/>
    <property type="evidence" value="ECO:0007669"/>
    <property type="project" value="TreeGrafter"/>
</dbReference>
<dbReference type="GO" id="GO:0005929">
    <property type="term" value="C:cilium"/>
    <property type="evidence" value="ECO:0007669"/>
    <property type="project" value="TreeGrafter"/>
</dbReference>
<feature type="compositionally biased region" description="Basic and acidic residues" evidence="3">
    <location>
        <begin position="942"/>
        <end position="969"/>
    </location>
</feature>
<dbReference type="InterPro" id="IPR016024">
    <property type="entry name" value="ARM-type_fold"/>
</dbReference>
<dbReference type="InterPro" id="IPR034085">
    <property type="entry name" value="TOG"/>
</dbReference>
<dbReference type="PROSITE" id="PS50878">
    <property type="entry name" value="RT_POL"/>
    <property type="match status" value="1"/>
</dbReference>
<dbReference type="PANTHER" id="PTHR21567">
    <property type="entry name" value="CLASP"/>
    <property type="match status" value="1"/>
</dbReference>
<dbReference type="Gene3D" id="3.10.10.10">
    <property type="entry name" value="HIV Type 1 Reverse Transcriptase, subunit A, domain 1"/>
    <property type="match status" value="1"/>
</dbReference>
<dbReference type="Pfam" id="PF12348">
    <property type="entry name" value="CLASP_N"/>
    <property type="match status" value="1"/>
</dbReference>
<feature type="region of interest" description="Disordered" evidence="3">
    <location>
        <begin position="425"/>
        <end position="490"/>
    </location>
</feature>
<feature type="domain" description="Reverse transcriptase" evidence="4">
    <location>
        <begin position="1"/>
        <end position="177"/>
    </location>
</feature>
<dbReference type="InterPro" id="IPR043128">
    <property type="entry name" value="Rev_trsase/Diguanyl_cyclase"/>
</dbReference>
<dbReference type="InterPro" id="IPR024395">
    <property type="entry name" value="CLASP_N_dom"/>
</dbReference>
<evidence type="ECO:0000256" key="3">
    <source>
        <dbReference type="SAM" id="MobiDB-lite"/>
    </source>
</evidence>
<sequence>MEFPGLCYQKGKGKWRLLHDLRQINHVIEDMGSLQPGMPSSVMLPQNWDLAIIDIKVGFFQIPRQPDDVPCFAFLVPTINREAPRKRYHWKFLPQGARNSLIIHQQYLSSLLSPVRAAAGEAIILHYMDDVLVCAPNDDLLSHALDLTIDSLVAAGFELQEEKIQRMPPWKYLGLEIGLTGYPLAKRFSLASPSVLLPSKPLPPIRPSSPSSKPSKICSGEKEHGKNGSGYGEAAGKPGSDFRGKRIGGDMKKGSLGPPLIPPIGKAVSPHVGSAAGSLQSPPQLDFQDSRDMRPFPFYLLICSFVLHFLKAEIQQQKQRGGLRTYRPDWLPSGQEVFPGKSLCAPSLQAIASHPPKLSFLQAKQDMQRREGAWENGSGYGEDSRNNQDLISEGRGCKASLLYCRGGDMKKGSLGPPLIPPIGKAVSPHVGSAAGSLQSPPQLDFQDSRDMRPRSSSRSKEEDSEHAASSGSTTNTQRKKGKSSWCRIGPGMPLFPRKLADLFGLKTYEQNPVLGNGGLGSRPAEGPLAQEPRQRQLSSAVPRVDAEEDKVKAEHGSASPRGLPWSQAKEMGHSTSPGPTRYEELRDGFEKLHAVLYWLARENLDQKDVERWVEEIKERRQKNMFLQLPPQTADPGDAAEASFSLPPVNGTASGVQRKHPRSALKKKVLRKEDNVPLHSKTPIIHGDGSFPRKLPSVTSQTATGAERPEEPLRGHGQKGTASSDPQQSLLQALSLLSSDDWELKEKGLLSIKHLAGSHSEVLLCRLHDVCWAVSSEVTNLRSKVSYSAIVALGELFAAFKKDMDSEVDEVSRVLLQVVWNSPEFVQEAATQTLGIMVANVTPARAMTALMDRGVKSRQAQVRKCAAKLLLSLMEKIGVTELADTPRAERLAHVAGKLAQDCDKDTRHYGQEMVKMFLSHQKLKWLFEQSVSTRDLEDIMTRIRKKGMENQEGEKPSVKKLEKRNDDSKKPQATLPLSKRVNSASDGRLLQRAKSQVTLPPAVEETELLQKLYHLLEAKGFQTRVEGVTLLLDLCKSSPQLISTNIVQIFDYFVRRIADSHKKVKQKALDVLAEIIGVLEDALNPVIIGLVEGITKNLNSKDRRVHAAAVKALEESIAHLDKVELMKEFSYQWSKLSGQALLEIMERITVLVEWVYPRSPEVVQHYALPVLWSSLGNKALPVRSANVRTVVTKLASALYKVMGTKLKKHAASQPPHVQENLSSILGW</sequence>
<dbReference type="GO" id="GO:0004523">
    <property type="term" value="F:RNA-DNA hybrid ribonuclease activity"/>
    <property type="evidence" value="ECO:0007669"/>
    <property type="project" value="UniProtKB-EC"/>
</dbReference>
<evidence type="ECO:0000313" key="5">
    <source>
        <dbReference type="EMBL" id="RMC08006.1"/>
    </source>
</evidence>
<dbReference type="OrthoDB" id="63891at2759"/>
<dbReference type="SUPFAM" id="SSF56672">
    <property type="entry name" value="DNA/RNA polymerases"/>
    <property type="match status" value="1"/>
</dbReference>
<dbReference type="EMBL" id="QRBI01000119">
    <property type="protein sequence ID" value="RMC08006.1"/>
    <property type="molecule type" value="Genomic_DNA"/>
</dbReference>
<dbReference type="EC" id="3.1.26.4" evidence="2"/>
<dbReference type="Gene3D" id="1.25.10.10">
    <property type="entry name" value="Leucine-rich Repeat Variant"/>
    <property type="match status" value="2"/>
</dbReference>
<keyword evidence="6" id="KW-1185">Reference proteome</keyword>
<dbReference type="AlphaFoldDB" id="A0A3M0K485"/>
<dbReference type="Gene3D" id="3.30.70.270">
    <property type="match status" value="2"/>
</dbReference>
<feature type="region of interest" description="Disordered" evidence="3">
    <location>
        <begin position="369"/>
        <end position="390"/>
    </location>
</feature>
<accession>A0A3M0K485</accession>
<feature type="compositionally biased region" description="Polar residues" evidence="3">
    <location>
        <begin position="467"/>
        <end position="476"/>
    </location>
</feature>
<dbReference type="PANTHER" id="PTHR21567:SF42">
    <property type="entry name" value="TOG ARRAY REGULATOR OF AXONEMAL MICROTUBULES PROTEIN 2"/>
    <property type="match status" value="1"/>
</dbReference>
<gene>
    <name evidence="5" type="ORF">DUI87_15478</name>
</gene>
<evidence type="ECO:0000313" key="6">
    <source>
        <dbReference type="Proteomes" id="UP000269221"/>
    </source>
</evidence>
<dbReference type="InterPro" id="IPR000477">
    <property type="entry name" value="RT_dom"/>
</dbReference>
<feature type="compositionally biased region" description="Low complexity" evidence="3">
    <location>
        <begin position="208"/>
        <end position="218"/>
    </location>
</feature>
<dbReference type="Proteomes" id="UP000269221">
    <property type="component" value="Unassembled WGS sequence"/>
</dbReference>
<feature type="region of interest" description="Disordered" evidence="3">
    <location>
        <begin position="942"/>
        <end position="986"/>
    </location>
</feature>
<feature type="region of interest" description="Disordered" evidence="3">
    <location>
        <begin position="200"/>
        <end position="256"/>
    </location>
</feature>
<dbReference type="InterPro" id="IPR011989">
    <property type="entry name" value="ARM-like"/>
</dbReference>
<dbReference type="SUPFAM" id="SSF48371">
    <property type="entry name" value="ARM repeat"/>
    <property type="match status" value="1"/>
</dbReference>